<dbReference type="SMART" id="SM00438">
    <property type="entry name" value="ZnF_NFX"/>
    <property type="match status" value="4"/>
</dbReference>
<accession>A0A9W4IBL9</accession>
<evidence type="ECO:0008006" key="16">
    <source>
        <dbReference type="Google" id="ProtNLM"/>
    </source>
</evidence>
<evidence type="ECO:0000313" key="14">
    <source>
        <dbReference type="EMBL" id="CAG8277020.1"/>
    </source>
</evidence>
<dbReference type="GO" id="GO:0031380">
    <property type="term" value="C:nuclear RNA-directed RNA polymerase complex"/>
    <property type="evidence" value="ECO:0007669"/>
    <property type="project" value="TreeGrafter"/>
</dbReference>
<dbReference type="PROSITE" id="PS51981">
    <property type="entry name" value="ZF_RZ"/>
    <property type="match status" value="1"/>
</dbReference>
<keyword evidence="5 9" id="KW-0863">Zinc-finger</keyword>
<dbReference type="Pfam" id="PF13086">
    <property type="entry name" value="AAA_11"/>
    <property type="match status" value="1"/>
</dbReference>
<dbReference type="InterPro" id="IPR047187">
    <property type="entry name" value="SF1_C_Upf1"/>
</dbReference>
<dbReference type="InterPro" id="IPR041677">
    <property type="entry name" value="DNA2/NAM7_AAA_11"/>
</dbReference>
<evidence type="ECO:0000256" key="1">
    <source>
        <dbReference type="ARBA" id="ARBA00004496"/>
    </source>
</evidence>
<evidence type="ECO:0000256" key="2">
    <source>
        <dbReference type="ARBA" id="ARBA00022490"/>
    </source>
</evidence>
<organism evidence="14 15">
    <name type="scientific">Penicillium salamii</name>
    <dbReference type="NCBI Taxonomy" id="1612424"/>
    <lineage>
        <taxon>Eukaryota</taxon>
        <taxon>Fungi</taxon>
        <taxon>Dikarya</taxon>
        <taxon>Ascomycota</taxon>
        <taxon>Pezizomycotina</taxon>
        <taxon>Eurotiomycetes</taxon>
        <taxon>Eurotiomycetidae</taxon>
        <taxon>Eurotiales</taxon>
        <taxon>Aspergillaceae</taxon>
        <taxon>Penicillium</taxon>
    </lineage>
</organism>
<name>A0A9W4IBL9_9EURO</name>
<dbReference type="GO" id="GO:0004386">
    <property type="term" value="F:helicase activity"/>
    <property type="evidence" value="ECO:0007669"/>
    <property type="project" value="InterPro"/>
</dbReference>
<evidence type="ECO:0000256" key="4">
    <source>
        <dbReference type="ARBA" id="ARBA00022737"/>
    </source>
</evidence>
<dbReference type="Proteomes" id="UP001152592">
    <property type="component" value="Unassembled WGS sequence"/>
</dbReference>
<proteinExistence type="predicted"/>
<evidence type="ECO:0000256" key="5">
    <source>
        <dbReference type="ARBA" id="ARBA00022771"/>
    </source>
</evidence>
<feature type="compositionally biased region" description="Basic residues" evidence="11">
    <location>
        <begin position="1"/>
        <end position="13"/>
    </location>
</feature>
<dbReference type="GO" id="GO:0002376">
    <property type="term" value="P:immune system process"/>
    <property type="evidence" value="ECO:0007669"/>
    <property type="project" value="UniProtKB-KW"/>
</dbReference>
<dbReference type="InterPro" id="IPR041367">
    <property type="entry name" value="Znf-CCCH_4"/>
</dbReference>
<keyword evidence="6" id="KW-0347">Helicase</keyword>
<dbReference type="GO" id="GO:0005737">
    <property type="term" value="C:cytoplasm"/>
    <property type="evidence" value="ECO:0007669"/>
    <property type="project" value="UniProtKB-SubCell"/>
</dbReference>
<keyword evidence="4" id="KW-0677">Repeat</keyword>
<feature type="zinc finger region" description="C3H1-type" evidence="9">
    <location>
        <begin position="26"/>
        <end position="53"/>
    </location>
</feature>
<evidence type="ECO:0000256" key="11">
    <source>
        <dbReference type="SAM" id="MobiDB-lite"/>
    </source>
</evidence>
<dbReference type="PROSITE" id="PS50103">
    <property type="entry name" value="ZF_C3H1"/>
    <property type="match status" value="1"/>
</dbReference>
<keyword evidence="8" id="KW-0391">Immunity</keyword>
<dbReference type="CDD" id="cd06008">
    <property type="entry name" value="NF-X1-zinc-finger"/>
    <property type="match status" value="1"/>
</dbReference>
<feature type="domain" description="C3H1-type" evidence="12">
    <location>
        <begin position="26"/>
        <end position="53"/>
    </location>
</feature>
<dbReference type="Pfam" id="PF18044">
    <property type="entry name" value="zf-CCCH_4"/>
    <property type="match status" value="1"/>
</dbReference>
<evidence type="ECO:0000259" key="12">
    <source>
        <dbReference type="PROSITE" id="PS50103"/>
    </source>
</evidence>
<keyword evidence="6" id="KW-0547">Nucleotide-binding</keyword>
<keyword evidence="6" id="KW-0378">Hydrolase</keyword>
<dbReference type="CDD" id="cd17936">
    <property type="entry name" value="EEXXEc_NFX1"/>
    <property type="match status" value="1"/>
</dbReference>
<keyword evidence="7 9" id="KW-0862">Zinc</keyword>
<gene>
    <name evidence="14" type="ORF">PSALAMII_LOCUS1302</name>
</gene>
<feature type="region of interest" description="Disordered" evidence="11">
    <location>
        <begin position="1"/>
        <end position="27"/>
    </location>
</feature>
<reference evidence="14" key="1">
    <citation type="submission" date="2021-07" db="EMBL/GenBank/DDBJ databases">
        <authorList>
            <person name="Branca A.L. A."/>
        </authorList>
    </citation>
    <scope>NUCLEOTIDE SEQUENCE</scope>
</reference>
<dbReference type="EMBL" id="CAJVPD010000055">
    <property type="protein sequence ID" value="CAG8277020.1"/>
    <property type="molecule type" value="Genomic_DNA"/>
</dbReference>
<evidence type="ECO:0000313" key="15">
    <source>
        <dbReference type="Proteomes" id="UP001152592"/>
    </source>
</evidence>
<evidence type="ECO:0000256" key="3">
    <source>
        <dbReference type="ARBA" id="ARBA00022723"/>
    </source>
</evidence>
<dbReference type="InterPro" id="IPR041679">
    <property type="entry name" value="DNA2/NAM7-like_C"/>
</dbReference>
<dbReference type="InterPro" id="IPR045055">
    <property type="entry name" value="DNA2/NAM7-like"/>
</dbReference>
<protein>
    <recommendedName>
        <fullName evidence="16">NFX1-type zinc finger-containing protein 1</fullName>
    </recommendedName>
</protein>
<dbReference type="SMART" id="SM00356">
    <property type="entry name" value="ZnF_C3H1"/>
    <property type="match status" value="1"/>
</dbReference>
<keyword evidence="10" id="KW-0175">Coiled coil</keyword>
<dbReference type="InterPro" id="IPR046439">
    <property type="entry name" value="ZF_RZ_dom"/>
</dbReference>
<comment type="subcellular location">
    <subcellularLocation>
        <location evidence="1">Cytoplasm</location>
    </subcellularLocation>
</comment>
<dbReference type="FunFam" id="3.40.50.300:FF:001660">
    <property type="entry name" value="NF-X1 finger and helicase protein, putative"/>
    <property type="match status" value="1"/>
</dbReference>
<dbReference type="Pfam" id="PF13087">
    <property type="entry name" value="AAA_12"/>
    <property type="match status" value="1"/>
</dbReference>
<dbReference type="Pfam" id="PF20173">
    <property type="entry name" value="ZnF_RZ-type"/>
    <property type="match status" value="1"/>
</dbReference>
<dbReference type="Gene3D" id="3.40.50.300">
    <property type="entry name" value="P-loop containing nucleotide triphosphate hydrolases"/>
    <property type="match status" value="2"/>
</dbReference>
<evidence type="ECO:0000256" key="10">
    <source>
        <dbReference type="SAM" id="Coils"/>
    </source>
</evidence>
<dbReference type="InterPro" id="IPR027417">
    <property type="entry name" value="P-loop_NTPase"/>
</dbReference>
<evidence type="ECO:0000256" key="7">
    <source>
        <dbReference type="ARBA" id="ARBA00022833"/>
    </source>
</evidence>
<dbReference type="OrthoDB" id="20872at2759"/>
<dbReference type="InterPro" id="IPR036855">
    <property type="entry name" value="Znf_CCCH_sf"/>
</dbReference>
<sequence>MSSRRNRRPRGKTANRGGSDSPKHRNQSAEICKQFQRGKCHYGDKCKFLHNGTKAADSSSTSVAHHLTTDNPDARKQYFDWKRLIRNGPSGRGLPGWENTELLEFWNGAFEILEGTSTEYHQFLAQDLVSDELHGFEFIKTTTDVDNLQELSTSSCDETFLKVITHPSLLNCLSVDSFVGTVYTSFGGVNGERAIHYLHRICRNLMGTGRDSSQGAPVVSLNTVKLLLDALYQLLLRFRRARFHDELPALLSLTRDLASKITDECSKADLDGLESKTDVMLSLVNSVNRKLATSSVSEGSQQQTGPVLSSFPMDIQIPGGRHDNDLADISQIEILPTHAEIMFGDSEYLPSTNFLQPHFLADPLQRYVDSTFRLLRHDIFGSAKDVLRDLLQQDHKNRVPSLLGNDSGANVYTTANVQQIFINQKNELEATVSFSPPPQLRKLSVKEQCRWWQDSSRLEEGSLVCFLTLQEAHRRIIFLEVTVKNASKEQENRYKSCLASDTSPPSITVKLAVCQQQELMFLSQIYSQRLTGILVNFHGMLPATFVPILKNLQRIQREGELSFQNWILPGSKNGRDDQSIPPPAYARKPGFSFPLKSITNPGADNAALDPADPKAIDIMKLQVETGLDHGQCRGLIAALTREYALIQGPPGTGKSYLGVKVVQALLETKERANIGPIIVICYTNHALDQFLKHLLDVGIEKILRIGGRSQAAELEGKNLRVVSKDIGKTRVESQTLGMSYGAIDETMKSAGYCMKPLHQSKKGLTWDAIESFLRRKLPRIHNQLQQEDKDGFKTVEKDRLLSWLGVKSMNTPKGPKDDEVDETRFRELMRAAERDIHSLSKSERRILATRWFDQWQENETGSFFEAISEAENLRKDINAVHEEINRRALIQADVVGITTTALARHNETLRRIGAKVIICEEAAEVMEAHVISALMPGVEHFIQIGDHRQLRPQIQNHSLSLESSTGKQWQLDRSQFERRAMGEPGLKPAPVAQLNVQRRMRPEISQLIRTVYPKLEDHESVSSLPNVVGIRQNLFWLDHRCNEDSGDDGSRMRSHSNQWEVEMATALIRHIVRQGEYKSSDIALLTPYTGQLRKLRISLSRDFEICLSERDAEALAAEELAFNDSEAPQLIGHKTIEKKILLQTLRLATVDNFQGEEAKVIVVSLVRSNLKRKVGFLRTENRINVLLSRAQHGMYLIGNTDTYVNVPMWADVHSKLASANAVGTELALCCPRHPETAILCSEPHDFERKSPEGGCVLPCTRRLEPCGHQCQATCHSAMMHDGFPCGKPCPRIRTSCRHECPKLCGEKCGLCMVKLHKVELPCGHIKKTLFCHQMSNLSLIHCDFMVEKTVPKCGHTIEVSCLKDVTTPGFRCPEPCANVFTCGHMCSGICADCLLTVLDGKKLFEHAVCEKLCDRPRAVCNHRCSRKCHEGKDCGSCEAKCEVQCSHSKCDSTCGKACAPCIERCTWSCTHQGSCSMPCAAPCDRLPCNERCAKFLKCGHQCPSLCGEDCPDKLCQACGDKGDARVDLLEWKTYAEINLDETPIIVLGCGHFFTSESVDGLVGLDEVYTRDKDGNFDGIRNSSSLANAIPSCPDCKQPIRQFVTKRYNRVINRAVMDETCKRFLTKGRADLQEIERGLDDAEKQLNAKALRLLPWDPEHEFDVRTAVFKDLALQALKLSKTMKAENQPMRRLMDSIEIYQKSPKSEDDTLSTQMKALNIARRERNNQVTLRAQLLNIRARELVLSDIFKIIGSNQKSQQSPSTMFPKLSSELTAILRDCRDQITQANEESLFRVVIMATISFSKLAHLNGWYRRTYQDEAELGPDPEEGKSTPKKPQDWSDIARDLLEAALKLCDQLGDCPELRAKVQDMARLYEGPRYEKVTLKELQSIKMAMINGLQGMATNSGHWYNCENGHPFAIGECGMPMEEARCPECRARIGGTNHQTVEGVSRAVEME</sequence>
<evidence type="ECO:0000256" key="6">
    <source>
        <dbReference type="ARBA" id="ARBA00022806"/>
    </source>
</evidence>
<dbReference type="InterPro" id="IPR000967">
    <property type="entry name" value="Znf_NFX1"/>
</dbReference>
<feature type="coiled-coil region" evidence="10">
    <location>
        <begin position="1624"/>
        <end position="1651"/>
    </location>
</feature>
<evidence type="ECO:0000256" key="9">
    <source>
        <dbReference type="PROSITE-ProRule" id="PRU00723"/>
    </source>
</evidence>
<dbReference type="GO" id="GO:0008270">
    <property type="term" value="F:zinc ion binding"/>
    <property type="evidence" value="ECO:0007669"/>
    <property type="project" value="UniProtKB-KW"/>
</dbReference>
<dbReference type="SUPFAM" id="SSF52540">
    <property type="entry name" value="P-loop containing nucleoside triphosphate hydrolases"/>
    <property type="match status" value="1"/>
</dbReference>
<keyword evidence="2" id="KW-0963">Cytoplasm</keyword>
<dbReference type="GO" id="GO:0031048">
    <property type="term" value="P:regulatory ncRNA-mediated heterochromatin formation"/>
    <property type="evidence" value="ECO:0007669"/>
    <property type="project" value="TreeGrafter"/>
</dbReference>
<dbReference type="PANTHER" id="PTHR10887">
    <property type="entry name" value="DNA2/NAM7 HELICASE FAMILY"/>
    <property type="match status" value="1"/>
</dbReference>
<dbReference type="CDD" id="cd18808">
    <property type="entry name" value="SF1_C_Upf1"/>
    <property type="match status" value="1"/>
</dbReference>
<keyword evidence="3 9" id="KW-0479">Metal-binding</keyword>
<keyword evidence="6" id="KW-0067">ATP-binding</keyword>
<comment type="caution">
    <text evidence="14">The sequence shown here is derived from an EMBL/GenBank/DDBJ whole genome shotgun (WGS) entry which is preliminary data.</text>
</comment>
<dbReference type="SUPFAM" id="SSF90229">
    <property type="entry name" value="CCCH zinc finger"/>
    <property type="match status" value="1"/>
</dbReference>
<evidence type="ECO:0000259" key="13">
    <source>
        <dbReference type="PROSITE" id="PS51981"/>
    </source>
</evidence>
<feature type="domain" description="RZ-type" evidence="13">
    <location>
        <begin position="1882"/>
        <end position="1956"/>
    </location>
</feature>
<dbReference type="PANTHER" id="PTHR10887:SF445">
    <property type="entry name" value="NFX1-TYPE ZINC FINGER-CONTAINING PROTEIN 1"/>
    <property type="match status" value="1"/>
</dbReference>
<evidence type="ECO:0000256" key="8">
    <source>
        <dbReference type="ARBA" id="ARBA00022859"/>
    </source>
</evidence>
<dbReference type="InterPro" id="IPR000571">
    <property type="entry name" value="Znf_CCCH"/>
</dbReference>